<dbReference type="PROSITE" id="PS51034">
    <property type="entry name" value="ZP_2"/>
    <property type="match status" value="1"/>
</dbReference>
<feature type="domain" description="ZP" evidence="6">
    <location>
        <begin position="70"/>
        <end position="321"/>
    </location>
</feature>
<dbReference type="KEGG" id="nve:5514716"/>
<keyword evidence="5" id="KW-1133">Transmembrane helix</keyword>
<dbReference type="InterPro" id="IPR042235">
    <property type="entry name" value="ZP-C_dom"/>
</dbReference>
<sequence length="411" mass="44510">MTAAPMETTAAPDATTAAPDATTAAPEATTAAPEATTAAPEATTAAPVETTAGPTEAPTTRPEAKGLFVTCTAQEIQIKLDIKEHSGLQLDTLTLKDTNCQVYKNDGQFAYFRSPLDGCGTTHNTTKTHIKYMNAIRAETTAKTNNAKISRDFQAEFPVQCTYERSAILSVVSFSPRKKVVYSSASGLGNFTYEMSLLKGDNAESDEITEFPHVVDLNAFLNIRASIKSNDSQLSLFIDNCWATPTSDPKYKNQHKIITTGCKKDSTVQYDYKTSKPIQFFRMRSFRFLSENSDNIHIHCEVEACRADDKDSNCAKGCQPSSRKRRSLYSDASSTLLTIGSVKVVSDANAAQSTNANASGLTTVSIVAGVLAVLVIGLVAALVIIHRRRQQAVNRPVAFKRVQGDTEDLLI</sequence>
<evidence type="ECO:0000256" key="3">
    <source>
        <dbReference type="ARBA" id="ARBA00023180"/>
    </source>
</evidence>
<dbReference type="Gene3D" id="2.60.40.3210">
    <property type="entry name" value="Zona pellucida, ZP-N domain"/>
    <property type="match status" value="1"/>
</dbReference>
<keyword evidence="5" id="KW-0812">Transmembrane</keyword>
<evidence type="ECO:0000313" key="7">
    <source>
        <dbReference type="EMBL" id="EDO42853.1"/>
    </source>
</evidence>
<feature type="region of interest" description="Disordered" evidence="4">
    <location>
        <begin position="1"/>
        <end position="64"/>
    </location>
</feature>
<evidence type="ECO:0000256" key="5">
    <source>
        <dbReference type="SAM" id="Phobius"/>
    </source>
</evidence>
<dbReference type="AlphaFoldDB" id="A7S0C8"/>
<evidence type="ECO:0000313" key="8">
    <source>
        <dbReference type="Proteomes" id="UP000001593"/>
    </source>
</evidence>
<dbReference type="InterPro" id="IPR001507">
    <property type="entry name" value="ZP_dom"/>
</dbReference>
<feature type="compositionally biased region" description="Low complexity" evidence="4">
    <location>
        <begin position="1"/>
        <end position="61"/>
    </location>
</feature>
<dbReference type="InterPro" id="IPR055355">
    <property type="entry name" value="ZP-C"/>
</dbReference>
<evidence type="ECO:0000256" key="4">
    <source>
        <dbReference type="SAM" id="MobiDB-lite"/>
    </source>
</evidence>
<dbReference type="PANTHER" id="PTHR14002">
    <property type="entry name" value="ENDOGLIN/TGF-BETA RECEPTOR TYPE III"/>
    <property type="match status" value="1"/>
</dbReference>
<dbReference type="InterPro" id="IPR048290">
    <property type="entry name" value="ZP_chr"/>
</dbReference>
<evidence type="ECO:0000256" key="2">
    <source>
        <dbReference type="ARBA" id="ARBA00023157"/>
    </source>
</evidence>
<evidence type="ECO:0000259" key="6">
    <source>
        <dbReference type="PROSITE" id="PS51034"/>
    </source>
</evidence>
<keyword evidence="3" id="KW-0325">Glycoprotein</keyword>
<reference evidence="7 8" key="1">
    <citation type="journal article" date="2007" name="Science">
        <title>Sea anemone genome reveals ancestral eumetazoan gene repertoire and genomic organization.</title>
        <authorList>
            <person name="Putnam N.H."/>
            <person name="Srivastava M."/>
            <person name="Hellsten U."/>
            <person name="Dirks B."/>
            <person name="Chapman J."/>
            <person name="Salamov A."/>
            <person name="Terry A."/>
            <person name="Shapiro H."/>
            <person name="Lindquist E."/>
            <person name="Kapitonov V.V."/>
            <person name="Jurka J."/>
            <person name="Genikhovich G."/>
            <person name="Grigoriev I.V."/>
            <person name="Lucas S.M."/>
            <person name="Steele R.E."/>
            <person name="Finnerty J.R."/>
            <person name="Technau U."/>
            <person name="Martindale M.Q."/>
            <person name="Rokhsar D.S."/>
        </authorList>
    </citation>
    <scope>NUCLEOTIDE SEQUENCE [LARGE SCALE GENOMIC DNA]</scope>
    <source>
        <strain evidence="8">CH2 X CH6</strain>
    </source>
</reference>
<accession>A7S0C8</accession>
<dbReference type="Gene3D" id="2.60.40.4100">
    <property type="entry name" value="Zona pellucida, ZP-C domain"/>
    <property type="match status" value="1"/>
</dbReference>
<gene>
    <name evidence="7" type="ORF">NEMVEDRAFT_v1g204835</name>
</gene>
<proteinExistence type="predicted"/>
<keyword evidence="2" id="KW-1015">Disulfide bond</keyword>
<dbReference type="OrthoDB" id="5965424at2759"/>
<dbReference type="PRINTS" id="PR00023">
    <property type="entry name" value="ZPELLUCIDA"/>
</dbReference>
<dbReference type="Pfam" id="PF00100">
    <property type="entry name" value="Zona_pellucida"/>
    <property type="match status" value="1"/>
</dbReference>
<dbReference type="HOGENOM" id="CLU_683946_0_0_1"/>
<dbReference type="InterPro" id="IPR055356">
    <property type="entry name" value="ZP-N"/>
</dbReference>
<dbReference type="Proteomes" id="UP000001593">
    <property type="component" value="Unassembled WGS sequence"/>
</dbReference>
<dbReference type="PhylomeDB" id="A7S0C8"/>
<dbReference type="InParanoid" id="A7S0C8"/>
<keyword evidence="8" id="KW-1185">Reference proteome</keyword>
<dbReference type="eggNOG" id="ENOG502RSDM">
    <property type="taxonomic scope" value="Eukaryota"/>
</dbReference>
<dbReference type="SMART" id="SM00241">
    <property type="entry name" value="ZP"/>
    <property type="match status" value="1"/>
</dbReference>
<dbReference type="PANTHER" id="PTHR14002:SF43">
    <property type="entry name" value="DELTA-LIKE PROTEIN"/>
    <property type="match status" value="1"/>
</dbReference>
<name>A7S0C8_NEMVE</name>
<dbReference type="Pfam" id="PF23344">
    <property type="entry name" value="ZP-N"/>
    <property type="match status" value="1"/>
</dbReference>
<keyword evidence="5" id="KW-0472">Membrane</keyword>
<protein>
    <recommendedName>
        <fullName evidence="6">ZP domain-containing protein</fullName>
    </recommendedName>
</protein>
<dbReference type="EMBL" id="DS469560">
    <property type="protein sequence ID" value="EDO42853.1"/>
    <property type="molecule type" value="Genomic_DNA"/>
</dbReference>
<feature type="transmembrane region" description="Helical" evidence="5">
    <location>
        <begin position="364"/>
        <end position="385"/>
    </location>
</feature>
<evidence type="ECO:0000256" key="1">
    <source>
        <dbReference type="ARBA" id="ARBA00022729"/>
    </source>
</evidence>
<dbReference type="OMA" id="CGTQVEE"/>
<keyword evidence="1" id="KW-0732">Signal</keyword>
<organism evidence="7 8">
    <name type="scientific">Nematostella vectensis</name>
    <name type="common">Starlet sea anemone</name>
    <dbReference type="NCBI Taxonomy" id="45351"/>
    <lineage>
        <taxon>Eukaryota</taxon>
        <taxon>Metazoa</taxon>
        <taxon>Cnidaria</taxon>
        <taxon>Anthozoa</taxon>
        <taxon>Hexacorallia</taxon>
        <taxon>Actiniaria</taxon>
        <taxon>Edwardsiidae</taxon>
        <taxon>Nematostella</taxon>
    </lineage>
</organism>